<dbReference type="OrthoDB" id="2690199at2"/>
<dbReference type="EMBL" id="WMIB01000002">
    <property type="protein sequence ID" value="MTH52646.1"/>
    <property type="molecule type" value="Genomic_DNA"/>
</dbReference>
<keyword evidence="1" id="KW-0749">Sporulation</keyword>
<dbReference type="AlphaFoldDB" id="A0A7X2S3M7"/>
<dbReference type="GO" id="GO:0030435">
    <property type="term" value="P:sporulation resulting in formation of a cellular spore"/>
    <property type="evidence" value="ECO:0007669"/>
    <property type="project" value="UniProtKB-KW"/>
</dbReference>
<evidence type="ECO:0000256" key="3">
    <source>
        <dbReference type="SAM" id="Phobius"/>
    </source>
</evidence>
<comment type="function">
    <text evidence="1">Probable aspartic protease that is responsible for the proteolytic cleavage of the RNA polymerase sigma E factor (SigE/spoIIGB) to yield the active peptide in the mother cell during sporulation. Responds to a signal from the forespore that is triggered by the extracellular signal protein SpoIIR.</text>
</comment>
<dbReference type="Proteomes" id="UP000434639">
    <property type="component" value="Unassembled WGS sequence"/>
</dbReference>
<sequence length="308" mass="34600">MTVYLDVIWLLNFLFDTMLLLLTAAMMKRKKVWYRILLGGFIGSALVLFLFTPLSPFFSHPAGKFLISILMVWTAFGFIRFKYFLQNLLMFYFATFAIGGGIIGVHYFLQQDSYLAGGVLITQSTGFGDPVSWLFAAAGFPLLWLFSSGRGKDIQVKKLQYEEIVYVTAYLGETVLEMRGLVDSGNQLYDPLTKTPVMIADTEKMKDHLPKALCDKVSSGKILEDTPDLDHEWQLRMRIVPYRGVGQQNQFMLALKPDALTISTGKEEWQVKKALIALSSSQLSADGDFTCIVHPQMLQHSSSASNVS</sequence>
<dbReference type="RefSeq" id="WP_155111192.1">
    <property type="nucleotide sequence ID" value="NZ_WMIB01000002.1"/>
</dbReference>
<dbReference type="InterPro" id="IPR005081">
    <property type="entry name" value="SpoIIGA"/>
</dbReference>
<evidence type="ECO:0000313" key="4">
    <source>
        <dbReference type="EMBL" id="MTH52646.1"/>
    </source>
</evidence>
<organism evidence="4 5">
    <name type="scientific">Metabacillus mangrovi</name>
    <dbReference type="NCBI Taxonomy" id="1491830"/>
    <lineage>
        <taxon>Bacteria</taxon>
        <taxon>Bacillati</taxon>
        <taxon>Bacillota</taxon>
        <taxon>Bacilli</taxon>
        <taxon>Bacillales</taxon>
        <taxon>Bacillaceae</taxon>
        <taxon>Metabacillus</taxon>
    </lineage>
</organism>
<accession>A0A7X2S3M7</accession>
<dbReference type="GO" id="GO:0006508">
    <property type="term" value="P:proteolysis"/>
    <property type="evidence" value="ECO:0007669"/>
    <property type="project" value="UniProtKB-KW"/>
</dbReference>
<feature type="transmembrane region" description="Helical" evidence="3">
    <location>
        <begin position="63"/>
        <end position="81"/>
    </location>
</feature>
<dbReference type="Pfam" id="PF03419">
    <property type="entry name" value="Peptidase_U4"/>
    <property type="match status" value="1"/>
</dbReference>
<comment type="similarity">
    <text evidence="1">Belongs to the peptidase U4 family.</text>
</comment>
<comment type="subunit">
    <text evidence="1">Self-associates. Interacts with SigE. Interacts with SpoIIR.</text>
</comment>
<protein>
    <recommendedName>
        <fullName evidence="1">Sporulation sigma-E factor-processing peptidase</fullName>
        <ecNumber evidence="1">3.4.23.-</ecNumber>
    </recommendedName>
    <alternativeName>
        <fullName evidence="1">Membrane-associated aspartic protease</fullName>
    </alternativeName>
    <alternativeName>
        <fullName evidence="1">Stage II sporulation protein GA</fullName>
    </alternativeName>
</protein>
<feature type="active site" evidence="2">
    <location>
        <position position="183"/>
    </location>
</feature>
<dbReference type="EC" id="3.4.23.-" evidence="1"/>
<keyword evidence="1 3" id="KW-0472">Membrane</keyword>
<dbReference type="GO" id="GO:0004190">
    <property type="term" value="F:aspartic-type endopeptidase activity"/>
    <property type="evidence" value="ECO:0007669"/>
    <property type="project" value="UniProtKB-KW"/>
</dbReference>
<dbReference type="GO" id="GO:0030436">
    <property type="term" value="P:asexual sporulation"/>
    <property type="evidence" value="ECO:0007669"/>
    <property type="project" value="InterPro"/>
</dbReference>
<evidence type="ECO:0000256" key="2">
    <source>
        <dbReference type="PIRSR" id="PIRSR018571-1"/>
    </source>
</evidence>
<dbReference type="NCBIfam" id="TIGR02854">
    <property type="entry name" value="spore_II_GA"/>
    <property type="match status" value="1"/>
</dbReference>
<feature type="transmembrane region" description="Helical" evidence="3">
    <location>
        <begin position="88"/>
        <end position="110"/>
    </location>
</feature>
<comment type="caution">
    <text evidence="4">The sequence shown here is derived from an EMBL/GenBank/DDBJ whole genome shotgun (WGS) entry which is preliminary data.</text>
</comment>
<dbReference type="PIRSF" id="PIRSF018571">
    <property type="entry name" value="SpoIIGA"/>
    <property type="match status" value="1"/>
</dbReference>
<dbReference type="GO" id="GO:0005886">
    <property type="term" value="C:plasma membrane"/>
    <property type="evidence" value="ECO:0007669"/>
    <property type="project" value="UniProtKB-SubCell"/>
</dbReference>
<keyword evidence="3" id="KW-0812">Transmembrane</keyword>
<evidence type="ECO:0000256" key="1">
    <source>
        <dbReference type="PIRNR" id="PIRNR018571"/>
    </source>
</evidence>
<keyword evidence="5" id="KW-1185">Reference proteome</keyword>
<proteinExistence type="inferred from homology"/>
<keyword evidence="1" id="KW-1003">Cell membrane</keyword>
<keyword evidence="1" id="KW-0378">Hydrolase</keyword>
<keyword evidence="3" id="KW-1133">Transmembrane helix</keyword>
<keyword evidence="1" id="KW-0645">Protease</keyword>
<feature type="transmembrane region" description="Helical" evidence="3">
    <location>
        <begin position="130"/>
        <end position="147"/>
    </location>
</feature>
<reference evidence="4 5" key="1">
    <citation type="journal article" date="2017" name="Int. J. Syst. Evol. Microbiol.">
        <title>Bacillus mangrovi sp. nov., isolated from a sediment sample from a mangrove forest.</title>
        <authorList>
            <person name="Gupta V."/>
            <person name="Singh P.K."/>
            <person name="Korpole S."/>
            <person name="Tanuku N.R.S."/>
            <person name="Pinnaka A.K."/>
        </authorList>
    </citation>
    <scope>NUCLEOTIDE SEQUENCE [LARGE SCALE GENOMIC DNA]</scope>
    <source>
        <strain evidence="4 5">KCTC 33872</strain>
    </source>
</reference>
<keyword evidence="1" id="KW-0064">Aspartyl protease</keyword>
<name>A0A7X2S3M7_9BACI</name>
<feature type="transmembrane region" description="Helical" evidence="3">
    <location>
        <begin position="6"/>
        <end position="25"/>
    </location>
</feature>
<gene>
    <name evidence="4" type="primary">spoIIGA</name>
    <name evidence="4" type="ORF">GKZ89_04435</name>
</gene>
<feature type="transmembrane region" description="Helical" evidence="3">
    <location>
        <begin position="32"/>
        <end position="51"/>
    </location>
</feature>
<comment type="subcellular location">
    <subcellularLocation>
        <location evidence="1">Cell membrane</location>
    </subcellularLocation>
</comment>
<evidence type="ECO:0000313" key="5">
    <source>
        <dbReference type="Proteomes" id="UP000434639"/>
    </source>
</evidence>